<accession>A0A502FS30</accession>
<dbReference type="Gene3D" id="1.10.10.1550">
    <property type="entry name" value="ROS/MUCR transcriptional regulator protein"/>
    <property type="match status" value="1"/>
</dbReference>
<comment type="caution">
    <text evidence="3">The sequence shown here is derived from an EMBL/GenBank/DDBJ whole genome shotgun (WGS) entry which is preliminary data.</text>
</comment>
<dbReference type="Proteomes" id="UP000319931">
    <property type="component" value="Unassembled WGS sequence"/>
</dbReference>
<dbReference type="OrthoDB" id="9809693at2"/>
<dbReference type="AlphaFoldDB" id="A0A502FS30"/>
<dbReference type="GO" id="GO:0003677">
    <property type="term" value="F:DNA binding"/>
    <property type="evidence" value="ECO:0007669"/>
    <property type="project" value="InterPro"/>
</dbReference>
<gene>
    <name evidence="3" type="ORF">EAH76_15720</name>
</gene>
<sequence length="138" mass="14940">MGLLMADQKILQMTTFIVSAMVSNNRVASGDLPSVIASVYQSLSDTHRKPEVTEVAPKPAVAIRASVRPDSLTCLECGGIFRSLKRHLGTVHDISPEGYRAKWSLPVTYPMVAPDASAERSRSSKARGFGLRPSAQSR</sequence>
<dbReference type="GO" id="GO:0006355">
    <property type="term" value="P:regulation of DNA-templated transcription"/>
    <property type="evidence" value="ECO:0007669"/>
    <property type="project" value="InterPro"/>
</dbReference>
<reference evidence="3 4" key="1">
    <citation type="journal article" date="2019" name="Environ. Microbiol.">
        <title>Species interactions and distinct microbial communities in high Arctic permafrost affected cryosols are associated with the CH4 and CO2 gas fluxes.</title>
        <authorList>
            <person name="Altshuler I."/>
            <person name="Hamel J."/>
            <person name="Turney S."/>
            <person name="Magnuson E."/>
            <person name="Levesque R."/>
            <person name="Greer C."/>
            <person name="Whyte L.G."/>
        </authorList>
    </citation>
    <scope>NUCLEOTIDE SEQUENCE [LARGE SCALE GENOMIC DNA]</scope>
    <source>
        <strain evidence="3 4">E6.1</strain>
    </source>
</reference>
<name>A0A502FS30_9SPHN</name>
<comment type="similarity">
    <text evidence="1">Belongs to the ros/MucR family.</text>
</comment>
<evidence type="ECO:0000256" key="2">
    <source>
        <dbReference type="SAM" id="MobiDB-lite"/>
    </source>
</evidence>
<dbReference type="EMBL" id="RCZC01000004">
    <property type="protein sequence ID" value="TPG52265.1"/>
    <property type="molecule type" value="Genomic_DNA"/>
</dbReference>
<organism evidence="3 4">
    <name type="scientific">Sphingomonas glacialis</name>
    <dbReference type="NCBI Taxonomy" id="658225"/>
    <lineage>
        <taxon>Bacteria</taxon>
        <taxon>Pseudomonadati</taxon>
        <taxon>Pseudomonadota</taxon>
        <taxon>Alphaproteobacteria</taxon>
        <taxon>Sphingomonadales</taxon>
        <taxon>Sphingomonadaceae</taxon>
        <taxon>Sphingomonas</taxon>
    </lineage>
</organism>
<evidence type="ECO:0000313" key="4">
    <source>
        <dbReference type="Proteomes" id="UP000319931"/>
    </source>
</evidence>
<dbReference type="InterPro" id="IPR041920">
    <property type="entry name" value="ROS/MUCR_sf"/>
</dbReference>
<dbReference type="GO" id="GO:0008270">
    <property type="term" value="F:zinc ion binding"/>
    <property type="evidence" value="ECO:0007669"/>
    <property type="project" value="InterPro"/>
</dbReference>
<keyword evidence="4" id="KW-1185">Reference proteome</keyword>
<proteinExistence type="inferred from homology"/>
<evidence type="ECO:0000313" key="3">
    <source>
        <dbReference type="EMBL" id="TPG52265.1"/>
    </source>
</evidence>
<feature type="region of interest" description="Disordered" evidence="2">
    <location>
        <begin position="114"/>
        <end position="138"/>
    </location>
</feature>
<dbReference type="InterPro" id="IPR008807">
    <property type="entry name" value="ROS_MUCR"/>
</dbReference>
<dbReference type="Pfam" id="PF05443">
    <property type="entry name" value="ROS_MUCR"/>
    <property type="match status" value="1"/>
</dbReference>
<protein>
    <submittedName>
        <fullName evidence="3">MucR family transcriptional regulator</fullName>
    </submittedName>
</protein>
<evidence type="ECO:0000256" key="1">
    <source>
        <dbReference type="ARBA" id="ARBA00007031"/>
    </source>
</evidence>